<reference evidence="2 3" key="1">
    <citation type="submission" date="2021-06" db="EMBL/GenBank/DDBJ databases">
        <title>Caerostris extrusa draft genome.</title>
        <authorList>
            <person name="Kono N."/>
            <person name="Arakawa K."/>
        </authorList>
    </citation>
    <scope>NUCLEOTIDE SEQUENCE [LARGE SCALE GENOMIC DNA]</scope>
</reference>
<protein>
    <submittedName>
        <fullName evidence="2">Uncharacterized protein</fullName>
    </submittedName>
</protein>
<proteinExistence type="predicted"/>
<dbReference type="Proteomes" id="UP001054945">
    <property type="component" value="Unassembled WGS sequence"/>
</dbReference>
<evidence type="ECO:0000313" key="3">
    <source>
        <dbReference type="Proteomes" id="UP001054945"/>
    </source>
</evidence>
<sequence length="87" mass="10125">MENITKDKITSPRRPSDDGYPGESFTKDQIKSPVPRRPENQSFVSPAEVWFNSHPHIMKFQQLSGVPPKKIQKRLEQISLEQRIRPI</sequence>
<accession>A0AAV4SH42</accession>
<dbReference type="EMBL" id="BPLR01009678">
    <property type="protein sequence ID" value="GIY33743.1"/>
    <property type="molecule type" value="Genomic_DNA"/>
</dbReference>
<organism evidence="2 3">
    <name type="scientific">Caerostris extrusa</name>
    <name type="common">Bark spider</name>
    <name type="synonym">Caerostris bankana</name>
    <dbReference type="NCBI Taxonomy" id="172846"/>
    <lineage>
        <taxon>Eukaryota</taxon>
        <taxon>Metazoa</taxon>
        <taxon>Ecdysozoa</taxon>
        <taxon>Arthropoda</taxon>
        <taxon>Chelicerata</taxon>
        <taxon>Arachnida</taxon>
        <taxon>Araneae</taxon>
        <taxon>Araneomorphae</taxon>
        <taxon>Entelegynae</taxon>
        <taxon>Araneoidea</taxon>
        <taxon>Araneidae</taxon>
        <taxon>Caerostris</taxon>
    </lineage>
</organism>
<gene>
    <name evidence="2" type="ORF">CEXT_217391</name>
</gene>
<keyword evidence="3" id="KW-1185">Reference proteome</keyword>
<name>A0AAV4SH42_CAEEX</name>
<feature type="compositionally biased region" description="Basic and acidic residues" evidence="1">
    <location>
        <begin position="1"/>
        <end position="17"/>
    </location>
</feature>
<comment type="caution">
    <text evidence="2">The sequence shown here is derived from an EMBL/GenBank/DDBJ whole genome shotgun (WGS) entry which is preliminary data.</text>
</comment>
<dbReference type="AlphaFoldDB" id="A0AAV4SH42"/>
<feature type="region of interest" description="Disordered" evidence="1">
    <location>
        <begin position="1"/>
        <end position="41"/>
    </location>
</feature>
<evidence type="ECO:0000313" key="2">
    <source>
        <dbReference type="EMBL" id="GIY33743.1"/>
    </source>
</evidence>
<evidence type="ECO:0000256" key="1">
    <source>
        <dbReference type="SAM" id="MobiDB-lite"/>
    </source>
</evidence>